<proteinExistence type="inferred from homology"/>
<sequence length="740" mass="83412">MKNNEIIKNLSLIEKIKIVTGHAFWYTHDLEDKGLNALLLTDGPSGVRKQEEGADALGLDQSIKTISFPSLALIASSFDKNLLRQYGEYLGQIAKSEKVNVLLGPGINIKRNPLAGRNFEYMSEDPLVAGKLATAYINGLQSQGIGSSVKHFAANNRENQRFTNSSNIDERTLREIYLSAFETVVKYAQPATIMSSYNAINHVPVSENKWLLTDVLRNEWGYQGVVVSDWSAVKHRSNSLKAGLNLEMPGKGQSTLTEVTNAVKNGELDEHILDISVDRVLTLIKQHQIKDEAQSYDKASYHDFSRVLASKSIILLKNENNNLPINSSSLGLIGELAAKPRIQGGGSSKVNPYNIVTPLEAFNKHQVEYAQGYYISNHEVNQKLQQEAVKVAQQNDQVILFLGYPESYETEGFDKNALALPDNQLTLLDAVTRENQNVTVVLQNGGTVLMPWAHKVKSIVETYLSGEAVGEAIKDVLTGKQNPAGKLTETVPKRLEDVPSYLTFNQSKAEEDYREGIYVGYRYYDTKHIKTQFPFGHGLSYTTFEYSNIKIAPQEKSLKINLDIKNTGKIFGEEVIQVYIGNRASDIDMPLKELRDFERIALDANEAKIITFDIPYKALRWFNNNTRQWQIDDGEYVVYVGSSIEDIRLEQSITLDITNQTKSYWIHEDTYVYELVLRKNEIKQSLKQYQLDELIGKVTEDSELAPLFENLPLRSLIMLDMDIATVHDFINAANEELKHK</sequence>
<dbReference type="InterPro" id="IPR026891">
    <property type="entry name" value="Fn3-like"/>
</dbReference>
<dbReference type="RefSeq" id="WP_277582703.1">
    <property type="nucleotide sequence ID" value="NZ_JAMBPY010000001.1"/>
</dbReference>
<dbReference type="Gene3D" id="3.20.20.300">
    <property type="entry name" value="Glycoside hydrolase, family 3, N-terminal domain"/>
    <property type="match status" value="1"/>
</dbReference>
<accession>A0A9X4L1L2</accession>
<dbReference type="InterPro" id="IPR017853">
    <property type="entry name" value="GH"/>
</dbReference>
<organism evidence="6 7">
    <name type="scientific">Staphylococcus equorum</name>
    <dbReference type="NCBI Taxonomy" id="246432"/>
    <lineage>
        <taxon>Bacteria</taxon>
        <taxon>Bacillati</taxon>
        <taxon>Bacillota</taxon>
        <taxon>Bacilli</taxon>
        <taxon>Bacillales</taxon>
        <taxon>Staphylococcaceae</taxon>
        <taxon>Staphylococcus</taxon>
    </lineage>
</organism>
<dbReference type="InterPro" id="IPR013783">
    <property type="entry name" value="Ig-like_fold"/>
</dbReference>
<dbReference type="InterPro" id="IPR036881">
    <property type="entry name" value="Glyco_hydro_3_C_sf"/>
</dbReference>
<evidence type="ECO:0000259" key="5">
    <source>
        <dbReference type="SMART" id="SM01217"/>
    </source>
</evidence>
<keyword evidence="3" id="KW-0119">Carbohydrate metabolism</keyword>
<dbReference type="SUPFAM" id="SSF52279">
    <property type="entry name" value="Beta-D-glucan exohydrolase, C-terminal domain"/>
    <property type="match status" value="1"/>
</dbReference>
<dbReference type="SMART" id="SM01217">
    <property type="entry name" value="Fn3_like"/>
    <property type="match status" value="1"/>
</dbReference>
<dbReference type="Gene3D" id="3.40.50.1700">
    <property type="entry name" value="Glycoside hydrolase family 3 C-terminal domain"/>
    <property type="match status" value="1"/>
</dbReference>
<feature type="domain" description="Fibronectin type III-like" evidence="5">
    <location>
        <begin position="574"/>
        <end position="644"/>
    </location>
</feature>
<dbReference type="PANTHER" id="PTHR42715:SF10">
    <property type="entry name" value="BETA-GLUCOSIDASE"/>
    <property type="match status" value="1"/>
</dbReference>
<keyword evidence="2 4" id="KW-0378">Hydrolase</keyword>
<dbReference type="Pfam" id="PF14310">
    <property type="entry name" value="Fn3-like"/>
    <property type="match status" value="1"/>
</dbReference>
<dbReference type="PANTHER" id="PTHR42715">
    <property type="entry name" value="BETA-GLUCOSIDASE"/>
    <property type="match status" value="1"/>
</dbReference>
<dbReference type="FunFam" id="2.60.40.10:FF:000495">
    <property type="entry name" value="Periplasmic beta-glucosidase"/>
    <property type="match status" value="1"/>
</dbReference>
<comment type="similarity">
    <text evidence="1 4">Belongs to the glycosyl hydrolase 3 family.</text>
</comment>
<dbReference type="Proteomes" id="UP001152422">
    <property type="component" value="Unassembled WGS sequence"/>
</dbReference>
<dbReference type="InterPro" id="IPR001764">
    <property type="entry name" value="Glyco_hydro_3_N"/>
</dbReference>
<dbReference type="GO" id="GO:0008422">
    <property type="term" value="F:beta-glucosidase activity"/>
    <property type="evidence" value="ECO:0007669"/>
    <property type="project" value="UniProtKB-ARBA"/>
</dbReference>
<dbReference type="EMBL" id="JAMBQA010000001">
    <property type="protein sequence ID" value="MDG0844760.1"/>
    <property type="molecule type" value="Genomic_DNA"/>
</dbReference>
<comment type="caution">
    <text evidence="6">The sequence shown here is derived from an EMBL/GenBank/DDBJ whole genome shotgun (WGS) entry which is preliminary data.</text>
</comment>
<dbReference type="PRINTS" id="PR00133">
    <property type="entry name" value="GLHYDRLASE3"/>
</dbReference>
<evidence type="ECO:0000256" key="2">
    <source>
        <dbReference type="ARBA" id="ARBA00022801"/>
    </source>
</evidence>
<dbReference type="InterPro" id="IPR036962">
    <property type="entry name" value="Glyco_hydro_3_N_sf"/>
</dbReference>
<evidence type="ECO:0000256" key="3">
    <source>
        <dbReference type="ARBA" id="ARBA00023277"/>
    </source>
</evidence>
<keyword evidence="4" id="KW-0326">Glycosidase</keyword>
<dbReference type="AlphaFoldDB" id="A0A9X4L1L2"/>
<dbReference type="InterPro" id="IPR050288">
    <property type="entry name" value="Cellulose_deg_GH3"/>
</dbReference>
<dbReference type="Gene3D" id="2.60.40.10">
    <property type="entry name" value="Immunoglobulins"/>
    <property type="match status" value="1"/>
</dbReference>
<dbReference type="Pfam" id="PF01915">
    <property type="entry name" value="Glyco_hydro_3_C"/>
    <property type="match status" value="1"/>
</dbReference>
<gene>
    <name evidence="6" type="ORF">M4L89_00700</name>
</gene>
<evidence type="ECO:0000256" key="4">
    <source>
        <dbReference type="RuleBase" id="RU361161"/>
    </source>
</evidence>
<evidence type="ECO:0000313" key="6">
    <source>
        <dbReference type="EMBL" id="MDG0844760.1"/>
    </source>
</evidence>
<dbReference type="GO" id="GO:0005975">
    <property type="term" value="P:carbohydrate metabolic process"/>
    <property type="evidence" value="ECO:0007669"/>
    <property type="project" value="InterPro"/>
</dbReference>
<evidence type="ECO:0000313" key="7">
    <source>
        <dbReference type="Proteomes" id="UP001152422"/>
    </source>
</evidence>
<evidence type="ECO:0000256" key="1">
    <source>
        <dbReference type="ARBA" id="ARBA00005336"/>
    </source>
</evidence>
<dbReference type="InterPro" id="IPR019800">
    <property type="entry name" value="Glyco_hydro_3_AS"/>
</dbReference>
<dbReference type="Pfam" id="PF00933">
    <property type="entry name" value="Glyco_hydro_3"/>
    <property type="match status" value="1"/>
</dbReference>
<protein>
    <submittedName>
        <fullName evidence="6">Glycoside hydrolase family 3 C-terminal domain-containing protein</fullName>
    </submittedName>
</protein>
<keyword evidence="7" id="KW-1185">Reference proteome</keyword>
<dbReference type="SUPFAM" id="SSF51445">
    <property type="entry name" value="(Trans)glycosidases"/>
    <property type="match status" value="1"/>
</dbReference>
<dbReference type="InterPro" id="IPR002772">
    <property type="entry name" value="Glyco_hydro_3_C"/>
</dbReference>
<name>A0A9X4L1L2_9STAP</name>
<reference evidence="6" key="1">
    <citation type="submission" date="2022-05" db="EMBL/GenBank/DDBJ databases">
        <title>Comparative genomics of Staphylococcus equorum isolates.</title>
        <authorList>
            <person name="Luelf R.H."/>
        </authorList>
    </citation>
    <scope>NUCLEOTIDE SEQUENCE</scope>
    <source>
        <strain evidence="6">TMW 2.2497</strain>
    </source>
</reference>
<dbReference type="PROSITE" id="PS00775">
    <property type="entry name" value="GLYCOSYL_HYDROL_F3"/>
    <property type="match status" value="1"/>
</dbReference>